<dbReference type="OrthoDB" id="128763at2759"/>
<evidence type="ECO:0000313" key="2">
    <source>
        <dbReference type="Proteomes" id="UP000054928"/>
    </source>
</evidence>
<sequence>MSSGFSYPQPIFISPIYNPSFYLTLDSNGYLTYQYAQSLYFSKNDYRLTYITGITPGTAVSGRALVLDDTGSIATISSLTATNITGTLLTASQPNITSIGALTSLTATNITGTLLTASQPNITSLGTLTSLTATNITGTLQTAAQTNITSLGTLTGLVISGNLSFPGASRTITGLNSLTSTNINGTIITAAQANITSIGTLSSLTLDMAGVGLNIPSLRFNGINFNSNYYLNITLGSATASQALVLNASKGITGLGYVSGDTLNATTLVSGTSGDFGSLSINSISVISSSRTIQNIGTITTSDTIKCSRASSAQTFNSTNGTSTMALYHFVNGDGYFGSTSSNDFVLQTNNVARMRINGSTGAISGITNLTASGTITANSLAGFLTYGNQTAITTVGPLTEFGINTTATTEYFAIKGSGSAYLDGTYTRMCRFLGSNATPVEFQIEVNNGSYDDIKEFWTPGDRNNNSPCRHSLHEPIYFHLGSRRLHCISPPDGLWCD</sequence>
<organism evidence="1 2">
    <name type="scientific">Plasmopara halstedii</name>
    <name type="common">Downy mildew of sunflower</name>
    <dbReference type="NCBI Taxonomy" id="4781"/>
    <lineage>
        <taxon>Eukaryota</taxon>
        <taxon>Sar</taxon>
        <taxon>Stramenopiles</taxon>
        <taxon>Oomycota</taxon>
        <taxon>Peronosporomycetes</taxon>
        <taxon>Peronosporales</taxon>
        <taxon>Peronosporaceae</taxon>
        <taxon>Plasmopara</taxon>
    </lineage>
</organism>
<dbReference type="EMBL" id="CCYD01000466">
    <property type="protein sequence ID" value="CEG39980.1"/>
    <property type="molecule type" value="Genomic_DNA"/>
</dbReference>
<dbReference type="GeneID" id="36405259"/>
<dbReference type="InterPro" id="IPR032675">
    <property type="entry name" value="LRR_dom_sf"/>
</dbReference>
<dbReference type="AlphaFoldDB" id="A0A0P1AG29"/>
<dbReference type="RefSeq" id="XP_024576349.1">
    <property type="nucleotide sequence ID" value="XM_024725588.1"/>
</dbReference>
<dbReference type="Gene3D" id="3.80.10.10">
    <property type="entry name" value="Ribonuclease Inhibitor"/>
    <property type="match status" value="1"/>
</dbReference>
<dbReference type="OMA" id="HCISPPD"/>
<keyword evidence="2" id="KW-1185">Reference proteome</keyword>
<name>A0A0P1AG29_PLAHL</name>
<proteinExistence type="predicted"/>
<accession>A0A0P1AG29</accession>
<evidence type="ECO:0000313" key="1">
    <source>
        <dbReference type="EMBL" id="CEG39980.1"/>
    </source>
</evidence>
<reference evidence="2" key="1">
    <citation type="submission" date="2014-09" db="EMBL/GenBank/DDBJ databases">
        <authorList>
            <person name="Sharma Rahul"/>
            <person name="Thines Marco"/>
        </authorList>
    </citation>
    <scope>NUCLEOTIDE SEQUENCE [LARGE SCALE GENOMIC DNA]</scope>
</reference>
<protein>
    <submittedName>
        <fullName evidence="1">Uncharacterized protein</fullName>
    </submittedName>
</protein>
<dbReference type="Proteomes" id="UP000054928">
    <property type="component" value="Unassembled WGS sequence"/>
</dbReference>